<keyword evidence="9" id="KW-1003">Cell membrane</keyword>
<dbReference type="EMBL" id="QUQO01000001">
    <property type="protein sequence ID" value="RFB05009.1"/>
    <property type="molecule type" value="Genomic_DNA"/>
</dbReference>
<keyword evidence="12" id="KW-1185">Reference proteome</keyword>
<dbReference type="GO" id="GO:0017004">
    <property type="term" value="P:cytochrome complex assembly"/>
    <property type="evidence" value="ECO:0007669"/>
    <property type="project" value="UniProtKB-KW"/>
</dbReference>
<dbReference type="PANTHER" id="PTHR30071">
    <property type="entry name" value="HEME EXPORTER PROTEIN C"/>
    <property type="match status" value="1"/>
</dbReference>
<evidence type="ECO:0000256" key="7">
    <source>
        <dbReference type="ARBA" id="ARBA00022989"/>
    </source>
</evidence>
<dbReference type="InParanoid" id="A0A371RHT0"/>
<comment type="subcellular location">
    <subcellularLocation>
        <location evidence="9">Cell inner membrane</location>
    </subcellularLocation>
    <subcellularLocation>
        <location evidence="2">Membrane</location>
        <topology evidence="2">Multi-pass membrane protein</topology>
    </subcellularLocation>
</comment>
<dbReference type="PRINTS" id="PR01386">
    <property type="entry name" value="CCMCBIOGNSIS"/>
</dbReference>
<evidence type="ECO:0000256" key="4">
    <source>
        <dbReference type="ARBA" id="ARBA00016463"/>
    </source>
</evidence>
<feature type="transmembrane region" description="Helical" evidence="9">
    <location>
        <begin position="97"/>
        <end position="118"/>
    </location>
</feature>
<dbReference type="RefSeq" id="WP_116391640.1">
    <property type="nucleotide sequence ID" value="NZ_QUQO01000001.1"/>
</dbReference>
<feature type="transmembrane region" description="Helical" evidence="9">
    <location>
        <begin position="156"/>
        <end position="174"/>
    </location>
</feature>
<keyword evidence="7 9" id="KW-1133">Transmembrane helix</keyword>
<organism evidence="11 12">
    <name type="scientific">Parvularcula marina</name>
    <dbReference type="NCBI Taxonomy" id="2292771"/>
    <lineage>
        <taxon>Bacteria</taxon>
        <taxon>Pseudomonadati</taxon>
        <taxon>Pseudomonadota</taxon>
        <taxon>Alphaproteobacteria</taxon>
        <taxon>Parvularculales</taxon>
        <taxon>Parvularculaceae</taxon>
        <taxon>Parvularcula</taxon>
    </lineage>
</organism>
<dbReference type="InterPro" id="IPR045062">
    <property type="entry name" value="Cyt_c_biogenesis_CcsA/CcmC"/>
</dbReference>
<keyword evidence="8 9" id="KW-0472">Membrane</keyword>
<dbReference type="GO" id="GO:0005886">
    <property type="term" value="C:plasma membrane"/>
    <property type="evidence" value="ECO:0007669"/>
    <property type="project" value="UniProtKB-SubCell"/>
</dbReference>
<comment type="caution">
    <text evidence="11">The sequence shown here is derived from an EMBL/GenBank/DDBJ whole genome shotgun (WGS) entry which is preliminary data.</text>
</comment>
<dbReference type="Pfam" id="PF01578">
    <property type="entry name" value="Cytochrom_C_asm"/>
    <property type="match status" value="1"/>
</dbReference>
<dbReference type="OrthoDB" id="9778550at2"/>
<dbReference type="FunCoup" id="A0A371RHT0">
    <property type="interactions" value="175"/>
</dbReference>
<feature type="transmembrane region" description="Helical" evidence="9">
    <location>
        <begin position="21"/>
        <end position="44"/>
    </location>
</feature>
<evidence type="ECO:0000256" key="5">
    <source>
        <dbReference type="ARBA" id="ARBA00022692"/>
    </source>
</evidence>
<reference evidence="11 12" key="1">
    <citation type="submission" date="2018-08" db="EMBL/GenBank/DDBJ databases">
        <title>Parvularcula sp. SM1705, isolated from surface water of the South Sea China.</title>
        <authorList>
            <person name="Sun L."/>
        </authorList>
    </citation>
    <scope>NUCLEOTIDE SEQUENCE [LARGE SCALE GENOMIC DNA]</scope>
    <source>
        <strain evidence="11 12">SM1705</strain>
    </source>
</reference>
<evidence type="ECO:0000256" key="9">
    <source>
        <dbReference type="RuleBase" id="RU364092"/>
    </source>
</evidence>
<evidence type="ECO:0000313" key="11">
    <source>
        <dbReference type="EMBL" id="RFB05009.1"/>
    </source>
</evidence>
<evidence type="ECO:0000256" key="1">
    <source>
        <dbReference type="ARBA" id="ARBA00002442"/>
    </source>
</evidence>
<dbReference type="InterPro" id="IPR003557">
    <property type="entry name" value="Cyt_c_biogenesis_CcmC"/>
</dbReference>
<gene>
    <name evidence="9" type="primary">ccmC</name>
    <name evidence="11" type="ORF">DX908_06720</name>
</gene>
<name>A0A371RHT0_9PROT</name>
<evidence type="ECO:0000256" key="3">
    <source>
        <dbReference type="ARBA" id="ARBA00005840"/>
    </source>
</evidence>
<evidence type="ECO:0000256" key="6">
    <source>
        <dbReference type="ARBA" id="ARBA00022748"/>
    </source>
</evidence>
<feature type="transmembrane region" description="Helical" evidence="9">
    <location>
        <begin position="202"/>
        <end position="223"/>
    </location>
</feature>
<accession>A0A371RHT0</accession>
<dbReference type="GO" id="GO:0020037">
    <property type="term" value="F:heme binding"/>
    <property type="evidence" value="ECO:0007669"/>
    <property type="project" value="InterPro"/>
</dbReference>
<evidence type="ECO:0000256" key="8">
    <source>
        <dbReference type="ARBA" id="ARBA00023136"/>
    </source>
</evidence>
<dbReference type="InterPro" id="IPR002541">
    <property type="entry name" value="Cyt_c_assembly"/>
</dbReference>
<dbReference type="NCBIfam" id="TIGR01191">
    <property type="entry name" value="ccmC"/>
    <property type="match status" value="1"/>
</dbReference>
<protein>
    <recommendedName>
        <fullName evidence="4 9">Heme exporter protein C</fullName>
    </recommendedName>
    <alternativeName>
        <fullName evidence="9">Cytochrome c-type biogenesis protein</fullName>
    </alternativeName>
</protein>
<evidence type="ECO:0000313" key="12">
    <source>
        <dbReference type="Proteomes" id="UP000264589"/>
    </source>
</evidence>
<evidence type="ECO:0000256" key="2">
    <source>
        <dbReference type="ARBA" id="ARBA00004141"/>
    </source>
</evidence>
<proteinExistence type="inferred from homology"/>
<sequence>MVGKTLSKLANPALFMRVSGPIVPIAGLLALLLIGAGTVIAFFFSPPDARQGEAVRIMYVHVPAAWLALQTYAVIAVASLVGFVWRHRLADVIAKVSAPFGLAFTVLALMTGMLWGKVTWGVYWDWDPRLTSMLVLLFLYAGYIALWAAIENEATAARICALLAMLGAVNLPIIKFSVDWWDSLHQKATVIRADGPAMPASMLWPLFLMAFGYMALSVFYTLIRTRSDLRARKAKPGESKAPSAAVMEPAE</sequence>
<keyword evidence="9" id="KW-0813">Transport</keyword>
<dbReference type="AlphaFoldDB" id="A0A371RHT0"/>
<keyword evidence="9" id="KW-0997">Cell inner membrane</keyword>
<comment type="similarity">
    <text evidence="3 9">Belongs to the CcmC/CycZ/HelC family.</text>
</comment>
<keyword evidence="6 9" id="KW-0201">Cytochrome c-type biogenesis</keyword>
<dbReference type="GO" id="GO:0015232">
    <property type="term" value="F:heme transmembrane transporter activity"/>
    <property type="evidence" value="ECO:0007669"/>
    <property type="project" value="InterPro"/>
</dbReference>
<dbReference type="Proteomes" id="UP000264589">
    <property type="component" value="Unassembled WGS sequence"/>
</dbReference>
<comment type="function">
    <text evidence="1 9">Required for the export of heme to the periplasm for the biogenesis of c-type cytochromes.</text>
</comment>
<feature type="transmembrane region" description="Helical" evidence="9">
    <location>
        <begin position="64"/>
        <end position="85"/>
    </location>
</feature>
<feature type="transmembrane region" description="Helical" evidence="9">
    <location>
        <begin position="130"/>
        <end position="149"/>
    </location>
</feature>
<evidence type="ECO:0000259" key="10">
    <source>
        <dbReference type="Pfam" id="PF01578"/>
    </source>
</evidence>
<feature type="domain" description="Cytochrome c assembly protein" evidence="10">
    <location>
        <begin position="23"/>
        <end position="185"/>
    </location>
</feature>
<keyword evidence="5 9" id="KW-0812">Transmembrane</keyword>
<dbReference type="PANTHER" id="PTHR30071:SF1">
    <property type="entry name" value="CYTOCHROME B_B6 PROTEIN-RELATED"/>
    <property type="match status" value="1"/>
</dbReference>